<proteinExistence type="predicted"/>
<dbReference type="Pfam" id="PF05594">
    <property type="entry name" value="Fil_haemagg"/>
    <property type="match status" value="1"/>
</dbReference>
<evidence type="ECO:0008006" key="3">
    <source>
        <dbReference type="Google" id="ProtNLM"/>
    </source>
</evidence>
<gene>
    <name evidence="1" type="ORF">Q4528_14000</name>
</gene>
<dbReference type="InterPro" id="IPR008619">
    <property type="entry name" value="Filamentous_hemagglutn_rpt"/>
</dbReference>
<dbReference type="AlphaFoldDB" id="A0AAW7YSE5"/>
<evidence type="ECO:0000313" key="2">
    <source>
        <dbReference type="Proteomes" id="UP001170310"/>
    </source>
</evidence>
<keyword evidence="2" id="KW-1185">Reference proteome</keyword>
<feature type="non-terminal residue" evidence="1">
    <location>
        <position position="1"/>
    </location>
</feature>
<dbReference type="RefSeq" id="WP_303522207.1">
    <property type="nucleotide sequence ID" value="NZ_JAUOQO010000369.1"/>
</dbReference>
<name>A0AAW7YSE5_9STAP</name>
<dbReference type="EMBL" id="JAUOQO010000369">
    <property type="protein sequence ID" value="MDO6575224.1"/>
    <property type="molecule type" value="Genomic_DNA"/>
</dbReference>
<feature type="non-terminal residue" evidence="1">
    <location>
        <position position="89"/>
    </location>
</feature>
<accession>A0AAW7YSE5</accession>
<sequence>AAQVNLNTTSLNNTAGQLIHAGTGQLDIQVDQLQGNQGKILSNGQLQLQAGILDLSQGVTSAEHIILKANQLNHQQGQLIQRGKQSPLT</sequence>
<dbReference type="InterPro" id="IPR010069">
    <property type="entry name" value="CdiA_FHA1_rpt"/>
</dbReference>
<evidence type="ECO:0000313" key="1">
    <source>
        <dbReference type="EMBL" id="MDO6575224.1"/>
    </source>
</evidence>
<dbReference type="NCBIfam" id="TIGR01731">
    <property type="entry name" value="fil_hemag_20aa"/>
    <property type="match status" value="2"/>
</dbReference>
<dbReference type="Proteomes" id="UP001170310">
    <property type="component" value="Unassembled WGS sequence"/>
</dbReference>
<comment type="caution">
    <text evidence="1">The sequence shown here is derived from an EMBL/GenBank/DDBJ whole genome shotgun (WGS) entry which is preliminary data.</text>
</comment>
<organism evidence="1 2">
    <name type="scientific">Staphylococcus pasteuri_A</name>
    <dbReference type="NCBI Taxonomy" id="3062664"/>
    <lineage>
        <taxon>Bacteria</taxon>
        <taxon>Bacillati</taxon>
        <taxon>Bacillota</taxon>
        <taxon>Bacilli</taxon>
        <taxon>Bacillales</taxon>
        <taxon>Staphylococcaceae</taxon>
        <taxon>Staphylococcus</taxon>
    </lineage>
</organism>
<reference evidence="1" key="1">
    <citation type="submission" date="2023-07" db="EMBL/GenBank/DDBJ databases">
        <title>Genome content predicts the carbon catabolic preferences of heterotrophic bacteria.</title>
        <authorList>
            <person name="Gralka M."/>
        </authorList>
    </citation>
    <scope>NUCLEOTIDE SEQUENCE</scope>
    <source>
        <strain evidence="1">E2R20</strain>
    </source>
</reference>
<protein>
    <recommendedName>
        <fullName evidence="3">Adhesin</fullName>
    </recommendedName>
</protein>